<evidence type="ECO:0000256" key="1">
    <source>
        <dbReference type="SAM" id="SignalP"/>
    </source>
</evidence>
<organism evidence="2 3">
    <name type="scientific">Pseudoduganella namucuonensis</name>
    <dbReference type="NCBI Taxonomy" id="1035707"/>
    <lineage>
        <taxon>Bacteria</taxon>
        <taxon>Pseudomonadati</taxon>
        <taxon>Pseudomonadota</taxon>
        <taxon>Betaproteobacteria</taxon>
        <taxon>Burkholderiales</taxon>
        <taxon>Oxalobacteraceae</taxon>
        <taxon>Telluria group</taxon>
        <taxon>Pseudoduganella</taxon>
    </lineage>
</organism>
<dbReference type="EMBL" id="FPBO01000043">
    <property type="protein sequence ID" value="SFV14610.1"/>
    <property type="molecule type" value="Genomic_DNA"/>
</dbReference>
<keyword evidence="1" id="KW-0732">Signal</keyword>
<dbReference type="OrthoDB" id="8703681at2"/>
<dbReference type="STRING" id="1035707.SAMN05216552_10437"/>
<dbReference type="PROSITE" id="PS51257">
    <property type="entry name" value="PROKAR_LIPOPROTEIN"/>
    <property type="match status" value="1"/>
</dbReference>
<reference evidence="3" key="1">
    <citation type="submission" date="2016-10" db="EMBL/GenBank/DDBJ databases">
        <authorList>
            <person name="Varghese N."/>
            <person name="Submissions S."/>
        </authorList>
    </citation>
    <scope>NUCLEOTIDE SEQUENCE [LARGE SCALE GENOMIC DNA]</scope>
    <source>
        <strain evidence="3">CGMCC 1.11014</strain>
    </source>
</reference>
<name>A0A1I7LYE0_9BURK</name>
<evidence type="ECO:0000313" key="2">
    <source>
        <dbReference type="EMBL" id="SFV14610.1"/>
    </source>
</evidence>
<feature type="chain" id="PRO_5011705789" description="DUF4189 domain-containing protein" evidence="1">
    <location>
        <begin position="22"/>
        <end position="161"/>
    </location>
</feature>
<evidence type="ECO:0008006" key="4">
    <source>
        <dbReference type="Google" id="ProtNLM"/>
    </source>
</evidence>
<sequence length="161" mass="15723">MKKSVFNAACLMLALSGCASAQAPSPAPASAIGSAAGAAPGAAGRAANEAADKAASAPLERLRAMSAAATCSSAEQCRTVPVGVKACGGPEGYLPVSASQAGEASALARRHREQRIAADAARAAAGVEVPRSNCMMVMDPGATCQAGLCRLQPGGQGGRAD</sequence>
<gene>
    <name evidence="2" type="ORF">SAMN05216552_10437</name>
</gene>
<feature type="signal peptide" evidence="1">
    <location>
        <begin position="1"/>
        <end position="21"/>
    </location>
</feature>
<protein>
    <recommendedName>
        <fullName evidence="4">DUF4189 domain-containing protein</fullName>
    </recommendedName>
</protein>
<accession>A0A1I7LYE0</accession>
<dbReference type="RefSeq" id="WP_093559923.1">
    <property type="nucleotide sequence ID" value="NZ_FPBO01000043.1"/>
</dbReference>
<dbReference type="Proteomes" id="UP000199391">
    <property type="component" value="Unassembled WGS sequence"/>
</dbReference>
<proteinExistence type="predicted"/>
<evidence type="ECO:0000313" key="3">
    <source>
        <dbReference type="Proteomes" id="UP000199391"/>
    </source>
</evidence>
<keyword evidence="3" id="KW-1185">Reference proteome</keyword>
<dbReference type="AlphaFoldDB" id="A0A1I7LYE0"/>